<name>E6MXJ4_NEIMH</name>
<evidence type="ECO:0000313" key="1">
    <source>
        <dbReference type="EMBL" id="EFV63696.1"/>
    </source>
</evidence>
<sequence length="56" mass="6331">MCSVDIGLAVGWASAHQSHRFHLFPQLRQCYPFRPFPPKTETAVFPKTFDAVKLVG</sequence>
<gene>
    <name evidence="1" type="ORF">NMH_1399</name>
</gene>
<reference evidence="1 2" key="1">
    <citation type="journal article" date="2011" name="J. Bacteriol.">
        <title>Genome sequence of Neisseria meningitidis serogroup B strain H44/76.</title>
        <authorList>
            <person name="Piet J.R."/>
            <person name="Huis In 't Veld R.A."/>
            <person name="van Schaik B.D."/>
            <person name="van Kampen A.H."/>
            <person name="Baas F."/>
            <person name="van de Beek D."/>
            <person name="Pannekoek Y."/>
            <person name="van der Ende A."/>
        </authorList>
    </citation>
    <scope>NUCLEOTIDE SEQUENCE [LARGE SCALE GENOMIC DNA]</scope>
    <source>
        <strain evidence="1 2">H44/76</strain>
    </source>
</reference>
<evidence type="ECO:0000313" key="2">
    <source>
        <dbReference type="Proteomes" id="UP000032707"/>
    </source>
</evidence>
<accession>E6MXJ4</accession>
<comment type="caution">
    <text evidence="1">The sequence shown here is derived from an EMBL/GenBank/DDBJ whole genome shotgun (WGS) entry which is preliminary data.</text>
</comment>
<dbReference type="PATRIC" id="fig|909420.4.peg.1434"/>
<proteinExistence type="predicted"/>
<dbReference type="EMBL" id="AEQZ01000023">
    <property type="protein sequence ID" value="EFV63696.1"/>
    <property type="molecule type" value="Genomic_DNA"/>
</dbReference>
<organism evidence="1 2">
    <name type="scientific">Neisseria meningitidis serogroup B / serotype 15 (strain H44/76)</name>
    <dbReference type="NCBI Taxonomy" id="909420"/>
    <lineage>
        <taxon>Bacteria</taxon>
        <taxon>Pseudomonadati</taxon>
        <taxon>Pseudomonadota</taxon>
        <taxon>Betaproteobacteria</taxon>
        <taxon>Neisseriales</taxon>
        <taxon>Neisseriaceae</taxon>
        <taxon>Neisseria</taxon>
    </lineage>
</organism>
<dbReference type="AlphaFoldDB" id="E6MXJ4"/>
<protein>
    <submittedName>
        <fullName evidence="1">Uncharacterized protein</fullName>
    </submittedName>
</protein>
<dbReference type="Proteomes" id="UP000032707">
    <property type="component" value="Unassembled WGS sequence"/>
</dbReference>